<feature type="region of interest" description="Disordered" evidence="8">
    <location>
        <begin position="1"/>
        <end position="71"/>
    </location>
</feature>
<feature type="region of interest" description="Disordered" evidence="8">
    <location>
        <begin position="590"/>
        <end position="610"/>
    </location>
</feature>
<dbReference type="InterPro" id="IPR017441">
    <property type="entry name" value="Protein_kinase_ATP_BS"/>
</dbReference>
<dbReference type="GO" id="GO:0004674">
    <property type="term" value="F:protein serine/threonine kinase activity"/>
    <property type="evidence" value="ECO:0007669"/>
    <property type="project" value="UniProtKB-KW"/>
</dbReference>
<dbReference type="Proteomes" id="UP000004668">
    <property type="component" value="Unassembled WGS sequence"/>
</dbReference>
<evidence type="ECO:0000256" key="5">
    <source>
        <dbReference type="ARBA" id="ARBA00022777"/>
    </source>
</evidence>
<dbReference type="SMART" id="SM00220">
    <property type="entry name" value="S_TKc"/>
    <property type="match status" value="1"/>
</dbReference>
<evidence type="ECO:0000256" key="8">
    <source>
        <dbReference type="SAM" id="MobiDB-lite"/>
    </source>
</evidence>
<dbReference type="EC" id="2.7.11.1" evidence="1"/>
<keyword evidence="2" id="KW-0723">Serine/threonine-protein kinase</keyword>
<evidence type="ECO:0000256" key="6">
    <source>
        <dbReference type="ARBA" id="ARBA00022840"/>
    </source>
</evidence>
<keyword evidence="5" id="KW-0418">Kinase</keyword>
<dbReference type="eggNOG" id="COG0515">
    <property type="taxonomic scope" value="Bacteria"/>
</dbReference>
<evidence type="ECO:0000256" key="4">
    <source>
        <dbReference type="ARBA" id="ARBA00022741"/>
    </source>
</evidence>
<feature type="domain" description="Protein kinase" evidence="9">
    <location>
        <begin position="79"/>
        <end position="343"/>
    </location>
</feature>
<dbReference type="PANTHER" id="PTHR43289:SF6">
    <property type="entry name" value="SERINE_THREONINE-PROTEIN KINASE NEKL-3"/>
    <property type="match status" value="1"/>
</dbReference>
<dbReference type="Pfam" id="PF00069">
    <property type="entry name" value="Pkinase"/>
    <property type="match status" value="1"/>
</dbReference>
<dbReference type="InterPro" id="IPR011009">
    <property type="entry name" value="Kinase-like_dom_sf"/>
</dbReference>
<feature type="compositionally biased region" description="Low complexity" evidence="8">
    <location>
        <begin position="373"/>
        <end position="385"/>
    </location>
</feature>
<dbReference type="PROSITE" id="PS00107">
    <property type="entry name" value="PROTEIN_KINASE_ATP"/>
    <property type="match status" value="1"/>
</dbReference>
<dbReference type="AlphaFoldDB" id="F2UUE4"/>
<dbReference type="EMBL" id="ACRE02000011">
    <property type="protein sequence ID" value="EGE38697.2"/>
    <property type="molecule type" value="Genomic_DNA"/>
</dbReference>
<proteinExistence type="predicted"/>
<dbReference type="HOGENOM" id="CLU_000288_169_0_11"/>
<feature type="compositionally biased region" description="Polar residues" evidence="8">
    <location>
        <begin position="486"/>
        <end position="499"/>
    </location>
</feature>
<dbReference type="GO" id="GO:0005524">
    <property type="term" value="F:ATP binding"/>
    <property type="evidence" value="ECO:0007669"/>
    <property type="project" value="UniProtKB-UniRule"/>
</dbReference>
<comment type="caution">
    <text evidence="10">The sequence shown here is derived from an EMBL/GenBank/DDBJ whole genome shotgun (WGS) entry which is preliminary data.</text>
</comment>
<dbReference type="InterPro" id="IPR008271">
    <property type="entry name" value="Ser/Thr_kinase_AS"/>
</dbReference>
<feature type="region of interest" description="Disordered" evidence="8">
    <location>
        <begin position="477"/>
        <end position="511"/>
    </location>
</feature>
<evidence type="ECO:0000313" key="10">
    <source>
        <dbReference type="EMBL" id="EGE38697.2"/>
    </source>
</evidence>
<evidence type="ECO:0000256" key="2">
    <source>
        <dbReference type="ARBA" id="ARBA00022527"/>
    </source>
</evidence>
<evidence type="ECO:0000256" key="7">
    <source>
        <dbReference type="PROSITE-ProRule" id="PRU10141"/>
    </source>
</evidence>
<evidence type="ECO:0000259" key="9">
    <source>
        <dbReference type="PROSITE" id="PS50011"/>
    </source>
</evidence>
<dbReference type="CDD" id="cd14014">
    <property type="entry name" value="STKc_PknB_like"/>
    <property type="match status" value="1"/>
</dbReference>
<feature type="compositionally biased region" description="Low complexity" evidence="8">
    <location>
        <begin position="46"/>
        <end position="59"/>
    </location>
</feature>
<evidence type="ECO:0000256" key="3">
    <source>
        <dbReference type="ARBA" id="ARBA00022679"/>
    </source>
</evidence>
<keyword evidence="4 7" id="KW-0547">Nucleotide-binding</keyword>
<dbReference type="Pfam" id="PF13845">
    <property type="entry name" value="Septum_form"/>
    <property type="match status" value="1"/>
</dbReference>
<feature type="region of interest" description="Disordered" evidence="8">
    <location>
        <begin position="365"/>
        <end position="412"/>
    </location>
</feature>
<name>F2UUE4_ACTVI</name>
<reference evidence="10 11" key="2">
    <citation type="submission" date="2011-10" db="EMBL/GenBank/DDBJ databases">
        <title>The Genome Sequence of Actinomyces viscosus C505.</title>
        <authorList>
            <consortium name="The Broad Institute Genome Sequencing Platform"/>
            <consortium name="The Broad Institute Genome Sequencing Center for Infectious Disease"/>
            <person name="Earl A."/>
            <person name="Ward D."/>
            <person name="Feldgarden M."/>
            <person name="Gevers D."/>
            <person name="Sibley C.D."/>
            <person name="Field T.R."/>
            <person name="Grinwis M."/>
            <person name="Eshaghurshan C.S."/>
            <person name="Surette M.G."/>
            <person name="Young S.K."/>
            <person name="Zeng Q."/>
            <person name="Gargeya S."/>
            <person name="Fitzgerald M."/>
            <person name="Haas B."/>
            <person name="Abouelleil A."/>
            <person name="Alvarado L."/>
            <person name="Arachchi H.M."/>
            <person name="Berlin A."/>
            <person name="Brown A."/>
            <person name="Chapman S.B."/>
            <person name="Chen Z."/>
            <person name="Dunbar C."/>
            <person name="Freedman E."/>
            <person name="Gearin G."/>
            <person name="Goldberg J."/>
            <person name="Griggs A."/>
            <person name="Gujja S."/>
            <person name="Heiman D."/>
            <person name="Howarth C."/>
            <person name="Larson L."/>
            <person name="Lui A."/>
            <person name="MacDonald P.J.P."/>
            <person name="Montmayeur A."/>
            <person name="Murphy C."/>
            <person name="Neiman D."/>
            <person name="Pearson M."/>
            <person name="Priest M."/>
            <person name="Roberts A."/>
            <person name="Saif S."/>
            <person name="Shea T."/>
            <person name="Shenoy N."/>
            <person name="Sisk P."/>
            <person name="Stolte C."/>
            <person name="Sykes S."/>
            <person name="Wortman J."/>
            <person name="Nusbaum C."/>
            <person name="Birren B."/>
        </authorList>
    </citation>
    <scope>NUCLEOTIDE SEQUENCE [LARGE SCALE GENOMIC DNA]</scope>
    <source>
        <strain evidence="10 11">C505</strain>
    </source>
</reference>
<evidence type="ECO:0000256" key="1">
    <source>
        <dbReference type="ARBA" id="ARBA00012513"/>
    </source>
</evidence>
<dbReference type="Gene3D" id="1.10.510.10">
    <property type="entry name" value="Transferase(Phosphotransferase) domain 1"/>
    <property type="match status" value="1"/>
</dbReference>
<dbReference type="InterPro" id="IPR026004">
    <property type="entry name" value="Septum_form"/>
</dbReference>
<evidence type="ECO:0000313" key="11">
    <source>
        <dbReference type="Proteomes" id="UP000004668"/>
    </source>
</evidence>
<dbReference type="SUPFAM" id="SSF56112">
    <property type="entry name" value="Protein kinase-like (PK-like)"/>
    <property type="match status" value="1"/>
</dbReference>
<dbReference type="InterPro" id="IPR000719">
    <property type="entry name" value="Prot_kinase_dom"/>
</dbReference>
<sequence>MCDPESGSSASFHESPKMGEYSSVSMQFPSGQASAPPWPAPPSPPHSQASSPHSPAAAGTGSGGSSGSRSAAPFSIPGVRITSVLGRGGFATVYAGVQDSLERPVAVKVDSRPLDDPRNERRFMREVQAASRISGHPHVVSLVDTGKLPDLRPYLVMELCAGGSLYDLVSRGPTPASDAVALVEAAASALGAAHAAGVMHRDVKPANILLDSYGSPRLSDFGIAAVQREGQDPTVTLECLTPDFAAPEAFMLASPGPEGDVWSMGAVLFALLTGRGPRRGPDGVQRSLPEIVRSLDDPLNLTDPNVPELLLPILSKAMAPDPTHRFRNGTELTEALGQIREALGTGNLAVRGPVTSLRLVEAGLAPPPRSEEAGSPSSYAPSGASQWEASDSVFPVRPTGSSGSAASAPSIVSGGLEHSDKALLNAPVSAQRSQSLRLSGRERRRITLRSAAVGAVAGLVVGLGAGWVAGARLAPAASATGPSGAVSQPSSSGQDNASTPPHPVGTCLAGTTSISGQTTARKVSCNEPHSWEVYQVGTLAESTSGSSDDDLAADPNVQATCTAQAAQQYGAADPSTSVLGPGEAGWNAGKRGFSCIASDKDGQRTSSYAG</sequence>
<feature type="compositionally biased region" description="Low complexity" evidence="8">
    <location>
        <begin position="400"/>
        <end position="412"/>
    </location>
</feature>
<dbReference type="PANTHER" id="PTHR43289">
    <property type="entry name" value="MITOGEN-ACTIVATED PROTEIN KINASE KINASE KINASE 20-RELATED"/>
    <property type="match status" value="1"/>
</dbReference>
<keyword evidence="3" id="KW-0808">Transferase</keyword>
<reference evidence="11" key="1">
    <citation type="submission" date="2010-02" db="EMBL/GenBank/DDBJ databases">
        <title>The Genome Sequence of Prevotella oris strain C735.</title>
        <authorList>
            <consortium name="The Broad Institute Genome Sequencing Platform"/>
            <person name="Ward D."/>
            <person name="Feldgarden M."/>
            <person name="Earl A."/>
            <person name="Young S.K."/>
            <person name="Zeng Q."/>
            <person name="Koehrsen M."/>
            <person name="Alvarado L."/>
            <person name="Berlin A."/>
            <person name="Bochicchio J."/>
            <person name="Borenstein D."/>
            <person name="Chapman S.B."/>
            <person name="Chen Z."/>
            <person name="Engels R."/>
            <person name="Freedman E."/>
            <person name="Gellesch M."/>
            <person name="Goldberg J."/>
            <person name="Griggs A."/>
            <person name="Gujja S."/>
            <person name="Heilman E."/>
            <person name="Heiman D."/>
            <person name="Hepburn T."/>
            <person name="Howarth C."/>
            <person name="Jen D."/>
            <person name="Larson L."/>
            <person name="Mehta T."/>
            <person name="Park D."/>
            <person name="Pearson M."/>
            <person name="Roberts A."/>
            <person name="Saif S."/>
            <person name="Shea T."/>
            <person name="Shenoy N."/>
            <person name="Sisk P."/>
            <person name="Stolte C."/>
            <person name="Sykes S."/>
            <person name="Thomson T."/>
            <person name="Walk T."/>
            <person name="White J."/>
            <person name="Yandava C."/>
            <person name="Sibley C.D."/>
            <person name="Field T.R."/>
            <person name="Grinwis M."/>
            <person name="Eshaghurshan C.S."/>
            <person name="Surette M.G."/>
            <person name="Haas B."/>
            <person name="Nusbaum C."/>
            <person name="Birren B."/>
        </authorList>
    </citation>
    <scope>NUCLEOTIDE SEQUENCE [LARGE SCALE GENOMIC DNA]</scope>
    <source>
        <strain evidence="11">C505</strain>
    </source>
</reference>
<feature type="binding site" evidence="7">
    <location>
        <position position="108"/>
    </location>
    <ligand>
        <name>ATP</name>
        <dbReference type="ChEBI" id="CHEBI:30616"/>
    </ligand>
</feature>
<organism evidence="10 11">
    <name type="scientific">Actinomyces viscosus C505</name>
    <dbReference type="NCBI Taxonomy" id="562973"/>
    <lineage>
        <taxon>Bacteria</taxon>
        <taxon>Bacillati</taxon>
        <taxon>Actinomycetota</taxon>
        <taxon>Actinomycetes</taxon>
        <taxon>Actinomycetales</taxon>
        <taxon>Actinomycetaceae</taxon>
        <taxon>Actinomyces</taxon>
    </lineage>
</organism>
<protein>
    <recommendedName>
        <fullName evidence="1">non-specific serine/threonine protein kinase</fullName>
        <ecNumber evidence="1">2.7.11.1</ecNumber>
    </recommendedName>
</protein>
<accession>F2UUE4</accession>
<feature type="compositionally biased region" description="Pro residues" evidence="8">
    <location>
        <begin position="36"/>
        <end position="45"/>
    </location>
</feature>
<keyword evidence="6 7" id="KW-0067">ATP-binding</keyword>
<gene>
    <name evidence="10" type="ORF">HMPREF0059_00041</name>
</gene>
<dbReference type="PROSITE" id="PS50011">
    <property type="entry name" value="PROTEIN_KINASE_DOM"/>
    <property type="match status" value="1"/>
</dbReference>
<dbReference type="PROSITE" id="PS00108">
    <property type="entry name" value="PROTEIN_KINASE_ST"/>
    <property type="match status" value="1"/>
</dbReference>
<feature type="compositionally biased region" description="Polar residues" evidence="8">
    <location>
        <begin position="1"/>
        <end position="12"/>
    </location>
</feature>